<accession>A0AAP5ICC3</accession>
<reference evidence="2" key="1">
    <citation type="journal article" date="2021" name="Science">
        <title>Hunting the eagle killer: A cyanobacterial neurotoxin causes vacuolar myelinopathy.</title>
        <authorList>
            <person name="Breinlinger S."/>
            <person name="Phillips T.J."/>
            <person name="Haram B.N."/>
            <person name="Mares J."/>
            <person name="Martinez Yerena J.A."/>
            <person name="Hrouzek P."/>
            <person name="Sobotka R."/>
            <person name="Henderson W.M."/>
            <person name="Schmieder P."/>
            <person name="Williams S.M."/>
            <person name="Lauderdale J.D."/>
            <person name="Wilde H.D."/>
            <person name="Gerrin W."/>
            <person name="Kust A."/>
            <person name="Washington J.W."/>
            <person name="Wagner C."/>
            <person name="Geier B."/>
            <person name="Liebeke M."/>
            <person name="Enke H."/>
            <person name="Niedermeyer T.H.J."/>
            <person name="Wilde S.B."/>
        </authorList>
    </citation>
    <scope>NUCLEOTIDE SEQUENCE [LARGE SCALE GENOMIC DNA]</scope>
    <source>
        <strain evidence="2">Thurmond2011</strain>
    </source>
</reference>
<dbReference type="RefSeq" id="WP_208343916.1">
    <property type="nucleotide sequence ID" value="NZ_CAWQFN010000416.1"/>
</dbReference>
<dbReference type="Proteomes" id="UP000667802">
    <property type="component" value="Unassembled WGS sequence"/>
</dbReference>
<sequence length="145" mass="16778">MYHKAQTLNGAACSMSCALDKLLSLNLEDQSLDLAKQNLSDAICLMDQYYRTWHSIIWVRSDTKTKKRTSEKLNNLAFDAYDHFSKATENLNKYIDRQIEKEQKGEFVAPPSQAWSEMNVSLSVAHDCFHREHKSQIFAKQLTLF</sequence>
<evidence type="ECO:0000313" key="1">
    <source>
        <dbReference type="EMBL" id="MDR9899047.1"/>
    </source>
</evidence>
<name>A0AAP5ICC3_9CYAN</name>
<protein>
    <submittedName>
        <fullName evidence="1">Uncharacterized protein</fullName>
    </submittedName>
</protein>
<comment type="caution">
    <text evidence="1">The sequence shown here is derived from an EMBL/GenBank/DDBJ whole genome shotgun (WGS) entry which is preliminary data.</text>
</comment>
<dbReference type="EMBL" id="JAALHA020000021">
    <property type="protein sequence ID" value="MDR9899047.1"/>
    <property type="molecule type" value="Genomic_DNA"/>
</dbReference>
<organism evidence="1 2">
    <name type="scientific">Aetokthonos hydrillicola Thurmond2011</name>
    <dbReference type="NCBI Taxonomy" id="2712845"/>
    <lineage>
        <taxon>Bacteria</taxon>
        <taxon>Bacillati</taxon>
        <taxon>Cyanobacteriota</taxon>
        <taxon>Cyanophyceae</taxon>
        <taxon>Nostocales</taxon>
        <taxon>Hapalosiphonaceae</taxon>
        <taxon>Aetokthonos</taxon>
    </lineage>
</organism>
<gene>
    <name evidence="1" type="ORF">G7B40_031475</name>
</gene>
<evidence type="ECO:0000313" key="2">
    <source>
        <dbReference type="Proteomes" id="UP000667802"/>
    </source>
</evidence>
<dbReference type="AlphaFoldDB" id="A0AAP5ICC3"/>
<proteinExistence type="predicted"/>
<keyword evidence="2" id="KW-1185">Reference proteome</keyword>